<keyword evidence="1" id="KW-0472">Membrane</keyword>
<dbReference type="Proteomes" id="UP000245627">
    <property type="component" value="Unassembled WGS sequence"/>
</dbReference>
<protein>
    <submittedName>
        <fullName evidence="2">Uncharacterized protein</fullName>
    </submittedName>
</protein>
<comment type="caution">
    <text evidence="2">The sequence shown here is derived from an EMBL/GenBank/DDBJ whole genome shotgun (WGS) entry which is preliminary data.</text>
</comment>
<feature type="transmembrane region" description="Helical" evidence="1">
    <location>
        <begin position="6"/>
        <end position="29"/>
    </location>
</feature>
<keyword evidence="1" id="KW-0812">Transmembrane</keyword>
<proteinExistence type="predicted"/>
<gene>
    <name evidence="2" type="ORF">DC487_05150</name>
</gene>
<keyword evidence="3" id="KW-1185">Reference proteome</keyword>
<evidence type="ECO:0000256" key="1">
    <source>
        <dbReference type="SAM" id="Phobius"/>
    </source>
</evidence>
<sequence>MLLITFYRLVIPVVFIVSNILNVLLVLVINSVKYIILVKPQLKKGCKGRKDIDISKGQFMSMSKKLIDMCL</sequence>
<name>A0A2T8HNJ7_9SPHI</name>
<keyword evidence="1" id="KW-1133">Transmembrane helix</keyword>
<dbReference type="AlphaFoldDB" id="A0A2T8HNJ7"/>
<reference evidence="2 3" key="1">
    <citation type="submission" date="2018-04" db="EMBL/GenBank/DDBJ databases">
        <title>Sphingobacterium cortibacter sp. nov.</title>
        <authorList>
            <person name="Li Y."/>
        </authorList>
    </citation>
    <scope>NUCLEOTIDE SEQUENCE [LARGE SCALE GENOMIC DNA]</scope>
    <source>
        <strain evidence="2 3">2c-3</strain>
    </source>
</reference>
<dbReference type="EMBL" id="QDKG01000001">
    <property type="protein sequence ID" value="PVH26983.1"/>
    <property type="molecule type" value="Genomic_DNA"/>
</dbReference>
<accession>A0A2T8HNJ7</accession>
<evidence type="ECO:0000313" key="2">
    <source>
        <dbReference type="EMBL" id="PVH26983.1"/>
    </source>
</evidence>
<organism evidence="2 3">
    <name type="scientific">Sphingobacterium corticibacter</name>
    <dbReference type="NCBI Taxonomy" id="2171749"/>
    <lineage>
        <taxon>Bacteria</taxon>
        <taxon>Pseudomonadati</taxon>
        <taxon>Bacteroidota</taxon>
        <taxon>Sphingobacteriia</taxon>
        <taxon>Sphingobacteriales</taxon>
        <taxon>Sphingobacteriaceae</taxon>
        <taxon>Sphingobacterium</taxon>
    </lineage>
</organism>
<evidence type="ECO:0000313" key="3">
    <source>
        <dbReference type="Proteomes" id="UP000245627"/>
    </source>
</evidence>